<feature type="transmembrane region" description="Helical" evidence="1">
    <location>
        <begin position="278"/>
        <end position="298"/>
    </location>
</feature>
<dbReference type="EMBL" id="LDUG01000048">
    <property type="protein sequence ID" value="KVW93357.1"/>
    <property type="molecule type" value="Genomic_DNA"/>
</dbReference>
<dbReference type="InterPro" id="IPR049945">
    <property type="entry name" value="AAA_22"/>
</dbReference>
<dbReference type="OrthoDB" id="9783370at2"/>
<gene>
    <name evidence="3" type="ORF">ABW22_14615</name>
</gene>
<dbReference type="Proteomes" id="UP000064243">
    <property type="component" value="Unassembled WGS sequence"/>
</dbReference>
<accession>A0A106BJ77</accession>
<dbReference type="InterPro" id="IPR027417">
    <property type="entry name" value="P-loop_NTPase"/>
</dbReference>
<evidence type="ECO:0000313" key="3">
    <source>
        <dbReference type="EMBL" id="KVW93357.1"/>
    </source>
</evidence>
<dbReference type="PANTHER" id="PTHR35894:SF7">
    <property type="entry name" value="GENERAL SECRETION PATHWAY PROTEIN A-RELATED"/>
    <property type="match status" value="1"/>
</dbReference>
<evidence type="ECO:0000256" key="1">
    <source>
        <dbReference type="SAM" id="Phobius"/>
    </source>
</evidence>
<organism evidence="3 4">
    <name type="scientific">Thiobacillus denitrificans</name>
    <dbReference type="NCBI Taxonomy" id="36861"/>
    <lineage>
        <taxon>Bacteria</taxon>
        <taxon>Pseudomonadati</taxon>
        <taxon>Pseudomonadota</taxon>
        <taxon>Betaproteobacteria</taxon>
        <taxon>Nitrosomonadales</taxon>
        <taxon>Thiobacillaceae</taxon>
        <taxon>Thiobacillus</taxon>
    </lineage>
</organism>
<dbReference type="PATRIC" id="fig|36861.3.peg.2746"/>
<sequence length="299" mass="32803">MITCWWEHFGLREPPFGLTPDTSFFFPALPHQEAHETLLYALNAGEGFLVVEGEVGTGKTLLLRRVLNTLPARWQAAFVPNPGLDPRGLYAAIANEFGVPADGTREDLLHRLERHFIALAQQDRQPVVLVDEAQALPADTLEAVRLLTNLETEKRKLLQVVLFGQPELMARLHEKSTRQILTRISFHAILRPLDRHEVATYVAHRLKVAGGGGALFTGWAAHALWRVSGGLPRLVNIIAAKAMMLAYGRGAQQITRRHVMAAARDTLAARKGVSIVPLAWGLALLGLTAAAAAGWRLLG</sequence>
<proteinExistence type="predicted"/>
<dbReference type="RefSeq" id="WP_059758331.1">
    <property type="nucleotide sequence ID" value="NZ_LDUG01000048.1"/>
</dbReference>
<protein>
    <recommendedName>
        <fullName evidence="2">ORC1/DEAH AAA+ ATPase domain-containing protein</fullName>
    </recommendedName>
</protein>
<dbReference type="InterPro" id="IPR052026">
    <property type="entry name" value="ExeA_AAA_ATPase_DNA-bind"/>
</dbReference>
<dbReference type="CDD" id="cd00009">
    <property type="entry name" value="AAA"/>
    <property type="match status" value="1"/>
</dbReference>
<evidence type="ECO:0000313" key="4">
    <source>
        <dbReference type="Proteomes" id="UP000064243"/>
    </source>
</evidence>
<dbReference type="Gene3D" id="3.40.50.300">
    <property type="entry name" value="P-loop containing nucleotide triphosphate hydrolases"/>
    <property type="match status" value="1"/>
</dbReference>
<dbReference type="AlphaFoldDB" id="A0A106BJ77"/>
<keyword evidence="1" id="KW-1133">Transmembrane helix</keyword>
<keyword evidence="1" id="KW-0472">Membrane</keyword>
<dbReference type="Pfam" id="PF13401">
    <property type="entry name" value="AAA_22"/>
    <property type="match status" value="1"/>
</dbReference>
<keyword evidence="1" id="KW-0812">Transmembrane</keyword>
<dbReference type="PANTHER" id="PTHR35894">
    <property type="entry name" value="GENERAL SECRETION PATHWAY PROTEIN A-RELATED"/>
    <property type="match status" value="1"/>
</dbReference>
<evidence type="ECO:0000259" key="2">
    <source>
        <dbReference type="Pfam" id="PF13401"/>
    </source>
</evidence>
<dbReference type="SUPFAM" id="SSF52540">
    <property type="entry name" value="P-loop containing nucleoside triphosphate hydrolases"/>
    <property type="match status" value="1"/>
</dbReference>
<reference evidence="3 4" key="1">
    <citation type="journal article" date="2015" name="Appl. Environ. Microbiol.">
        <title>Aerobic and Anaerobic Thiosulfate Oxidation by a Cold-Adapted, Subglacial Chemoautotroph.</title>
        <authorList>
            <person name="Harrold Z.R."/>
            <person name="Skidmore M.L."/>
            <person name="Hamilton T.L."/>
            <person name="Desch L."/>
            <person name="Amada K."/>
            <person name="van Gelder W."/>
            <person name="Glover K."/>
            <person name="Roden E.E."/>
            <person name="Boyd E.S."/>
        </authorList>
    </citation>
    <scope>NUCLEOTIDE SEQUENCE [LARGE SCALE GENOMIC DNA]</scope>
    <source>
        <strain evidence="3 4">RG</strain>
    </source>
</reference>
<dbReference type="GO" id="GO:0016887">
    <property type="term" value="F:ATP hydrolysis activity"/>
    <property type="evidence" value="ECO:0007669"/>
    <property type="project" value="InterPro"/>
</dbReference>
<comment type="caution">
    <text evidence="3">The sequence shown here is derived from an EMBL/GenBank/DDBJ whole genome shotgun (WGS) entry which is preliminary data.</text>
</comment>
<keyword evidence="4" id="KW-1185">Reference proteome</keyword>
<name>A0A106BJ77_THIDE</name>
<feature type="domain" description="ORC1/DEAH AAA+ ATPase" evidence="2">
    <location>
        <begin position="45"/>
        <end position="172"/>
    </location>
</feature>